<gene>
    <name evidence="4" type="ORF">Q3M24_09875</name>
</gene>
<feature type="domain" description="Type II/III secretion system secretin-like" evidence="3">
    <location>
        <begin position="461"/>
        <end position="633"/>
    </location>
</feature>
<dbReference type="PANTHER" id="PTHR30332">
    <property type="entry name" value="PROBABLE GENERAL SECRETION PATHWAY PROTEIN D"/>
    <property type="match status" value="1"/>
</dbReference>
<dbReference type="PANTHER" id="PTHR30332:SF17">
    <property type="entry name" value="TYPE IV PILIATION SYSTEM PROTEIN DR_0774-RELATED"/>
    <property type="match status" value="1"/>
</dbReference>
<feature type="compositionally biased region" description="Low complexity" evidence="2">
    <location>
        <begin position="346"/>
        <end position="405"/>
    </location>
</feature>
<comment type="similarity">
    <text evidence="1">Belongs to the bacterial secretin family.</text>
</comment>
<dbReference type="PROSITE" id="PS51257">
    <property type="entry name" value="PROKAR_LIPOPROTEIN"/>
    <property type="match status" value="1"/>
</dbReference>
<protein>
    <recommendedName>
        <fullName evidence="3">Type II/III secretion system secretin-like domain-containing protein</fullName>
    </recommendedName>
</protein>
<evidence type="ECO:0000256" key="1">
    <source>
        <dbReference type="RuleBase" id="RU004003"/>
    </source>
</evidence>
<dbReference type="AlphaFoldDB" id="A0AAU8M0S5"/>
<proteinExistence type="inferred from homology"/>
<evidence type="ECO:0000259" key="3">
    <source>
        <dbReference type="Pfam" id="PF00263"/>
    </source>
</evidence>
<organism evidence="4">
    <name type="scientific">Candidatus Electrothrix aestuarii</name>
    <dbReference type="NCBI Taxonomy" id="3062594"/>
    <lineage>
        <taxon>Bacteria</taxon>
        <taxon>Pseudomonadati</taxon>
        <taxon>Thermodesulfobacteriota</taxon>
        <taxon>Desulfobulbia</taxon>
        <taxon>Desulfobulbales</taxon>
        <taxon>Desulfobulbaceae</taxon>
        <taxon>Candidatus Electrothrix</taxon>
    </lineage>
</organism>
<name>A0AAU8M0S5_9BACT</name>
<reference evidence="4" key="1">
    <citation type="journal article" date="2024" name="Syst. Appl. Microbiol.">
        <title>First single-strain enrichments of Electrothrix cable bacteria, description of E. aestuarii sp. nov. and E. rattekaaiensis sp. nov., and proposal of a cable bacteria taxonomy following the rules of the SeqCode.</title>
        <authorList>
            <person name="Plum-Jensen L.E."/>
            <person name="Schramm A."/>
            <person name="Marshall I.P.G."/>
        </authorList>
    </citation>
    <scope>NUCLEOTIDE SEQUENCE</scope>
    <source>
        <strain evidence="4">Rat1</strain>
    </source>
</reference>
<sequence length="633" mass="68827">MMKSNTRLLQIFLVVTVAALLLCSCVEKKSEEKTEQPAQLNVPEKKQRTVIEPSLLPQRFQRAGYIVNDEEANAMLDSDASDEFQLKVGADITTPQPVTLRDAMKALVRNKNMSLSWASDVNQDLLVDVDVTAEDNFYEAIDNILRQLDYFHEIQGSTLVVRYRETKQYHVAMPFVKQEYNASIGGNSFGSDVRIDSKGNTFDIWENIKNNIDSLISAWSATITTPDQVTQNDAAKNEGSEEDEVVDLASRRVSSTDSSYTIDKPIGLVTVHAPKSLQKRISDYLQTLERELYKQIAIEAKIIEVQLQNNSSLGINWQTLLKNLTFNGAAARADDYYSKDNTELYGNGTSLDNTTTDTTTTISSSTNSSSSASGNNDSVTTGSSSTSDSSSMSGSSSTTTTGVDSSLLSDSVSALNTLTDTVTSTTSAATTLATLITSGGSNVAAAALSIGSFSFDKFINALKEQGKTSVLSNPKISVMNGQPALISVGREVTFINKIESTTDDKGKTTFTINTEQLLSGVGLALSAVIKKDDEIVMNLVPITSELLEPIEYVTVGDGKVGLPVVNKREMSTTVKIKNGSMLVVGGLISESESSDGDFLFGTENIPYLKYLFGYEEKQHSKRELIILLRPRII</sequence>
<dbReference type="InterPro" id="IPR004846">
    <property type="entry name" value="T2SS/T3SS_dom"/>
</dbReference>
<evidence type="ECO:0000256" key="2">
    <source>
        <dbReference type="SAM" id="MobiDB-lite"/>
    </source>
</evidence>
<dbReference type="Pfam" id="PF00263">
    <property type="entry name" value="Secretin"/>
    <property type="match status" value="1"/>
</dbReference>
<feature type="region of interest" description="Disordered" evidence="2">
    <location>
        <begin position="343"/>
        <end position="405"/>
    </location>
</feature>
<reference evidence="4" key="2">
    <citation type="submission" date="2024-06" db="EMBL/GenBank/DDBJ databases">
        <authorList>
            <person name="Plum-Jensen L.E."/>
            <person name="Schramm A."/>
            <person name="Marshall I.P.G."/>
        </authorList>
    </citation>
    <scope>NUCLEOTIDE SEQUENCE</scope>
    <source>
        <strain evidence="4">Rat1</strain>
    </source>
</reference>
<dbReference type="InterPro" id="IPR050810">
    <property type="entry name" value="Bact_Secretion_Sys_Channel"/>
</dbReference>
<dbReference type="GO" id="GO:0015627">
    <property type="term" value="C:type II protein secretion system complex"/>
    <property type="evidence" value="ECO:0007669"/>
    <property type="project" value="TreeGrafter"/>
</dbReference>
<dbReference type="EMBL" id="CP159373">
    <property type="protein sequence ID" value="XCN75017.1"/>
    <property type="molecule type" value="Genomic_DNA"/>
</dbReference>
<accession>A0AAU8M0S5</accession>
<dbReference type="KEGG" id="eaj:Q3M24_09875"/>
<dbReference type="GO" id="GO:0009306">
    <property type="term" value="P:protein secretion"/>
    <property type="evidence" value="ECO:0007669"/>
    <property type="project" value="InterPro"/>
</dbReference>
<evidence type="ECO:0000313" key="4">
    <source>
        <dbReference type="EMBL" id="XCN75017.1"/>
    </source>
</evidence>